<feature type="transmembrane region" description="Helical" evidence="1">
    <location>
        <begin position="78"/>
        <end position="96"/>
    </location>
</feature>
<organism evidence="2 3">
    <name type="scientific">Vibrio aquimaris</name>
    <dbReference type="NCBI Taxonomy" id="2587862"/>
    <lineage>
        <taxon>Bacteria</taxon>
        <taxon>Pseudomonadati</taxon>
        <taxon>Pseudomonadota</taxon>
        <taxon>Gammaproteobacteria</taxon>
        <taxon>Vibrionales</taxon>
        <taxon>Vibrionaceae</taxon>
        <taxon>Vibrio</taxon>
    </lineage>
</organism>
<dbReference type="Proteomes" id="UP000326936">
    <property type="component" value="Chromosome"/>
</dbReference>
<keyword evidence="1" id="KW-0472">Membrane</keyword>
<dbReference type="OrthoDB" id="6522758at2"/>
<accession>A0A5P9CI29</accession>
<feature type="transmembrane region" description="Helical" evidence="1">
    <location>
        <begin position="53"/>
        <end position="72"/>
    </location>
</feature>
<dbReference type="AlphaFoldDB" id="A0A5P9CI29"/>
<keyword evidence="1" id="KW-1133">Transmembrane helix</keyword>
<keyword evidence="3" id="KW-1185">Reference proteome</keyword>
<evidence type="ECO:0008006" key="4">
    <source>
        <dbReference type="Google" id="ProtNLM"/>
    </source>
</evidence>
<reference evidence="2 3" key="1">
    <citation type="submission" date="2019-10" db="EMBL/GenBank/DDBJ databases">
        <title>Complete genome sequence of Vibrio sp. strain THAF100, isolated from non-filtered water from the water column of tank 6 of a marine aquarium containing stony-coral fragments. Water maintained at 26 degree C.</title>
        <authorList>
            <person name="Ruckert C."/>
            <person name="Franco A."/>
            <person name="Kalinowski J."/>
            <person name="Glaeser S."/>
        </authorList>
    </citation>
    <scope>NUCLEOTIDE SEQUENCE [LARGE SCALE GENOMIC DNA]</scope>
    <source>
        <strain evidence="2 3">THAF100</strain>
    </source>
</reference>
<keyword evidence="1" id="KW-0812">Transmembrane</keyword>
<dbReference type="KEGG" id="vaq:FIV01_06025"/>
<feature type="transmembrane region" description="Helical" evidence="1">
    <location>
        <begin position="28"/>
        <end position="46"/>
    </location>
</feature>
<protein>
    <recommendedName>
        <fullName evidence="4">DUF2878 domain-containing protein</fullName>
    </recommendedName>
</protein>
<evidence type="ECO:0000256" key="1">
    <source>
        <dbReference type="SAM" id="Phobius"/>
    </source>
</evidence>
<name>A0A5P9CI29_9VIBR</name>
<feature type="transmembrane region" description="Helical" evidence="1">
    <location>
        <begin position="128"/>
        <end position="154"/>
    </location>
</feature>
<dbReference type="RefSeq" id="WP_152430183.1">
    <property type="nucleotide sequence ID" value="NZ_CBCSDK010000002.1"/>
</dbReference>
<evidence type="ECO:0000313" key="2">
    <source>
        <dbReference type="EMBL" id="QFT25979.1"/>
    </source>
</evidence>
<feature type="transmembrane region" description="Helical" evidence="1">
    <location>
        <begin position="103"/>
        <end position="122"/>
    </location>
</feature>
<gene>
    <name evidence="2" type="ORF">FIV01_06025</name>
</gene>
<dbReference type="EMBL" id="CP045350">
    <property type="protein sequence ID" value="QFT25979.1"/>
    <property type="molecule type" value="Genomic_DNA"/>
</dbReference>
<dbReference type="InterPro" id="IPR021306">
    <property type="entry name" value="DUF2878"/>
</dbReference>
<sequence precursor="true">MKQLLIASTWFQVLWLCAVLGNYQWQNLTLILVVTTLIITAFKGWLHWRNWASILVVGLIVDFVNIKLGLFQFEHQGFPIWLAALWMLFTWYVHFLHPFVSQYPALVVSTIGGIAGALSYMAGEKFGAVAFGLPFFSVVVILLVEWFLIIWMILRVYGYEVRNDDGSLSNSDS</sequence>
<proteinExistence type="predicted"/>
<dbReference type="Pfam" id="PF11086">
    <property type="entry name" value="DUF2878"/>
    <property type="match status" value="1"/>
</dbReference>
<evidence type="ECO:0000313" key="3">
    <source>
        <dbReference type="Proteomes" id="UP000326936"/>
    </source>
</evidence>